<feature type="transmembrane region" description="Helical" evidence="13">
    <location>
        <begin position="158"/>
        <end position="182"/>
    </location>
</feature>
<keyword evidence="9" id="KW-0560">Oxidoreductase</keyword>
<feature type="transmembrane region" description="Helical" evidence="13">
    <location>
        <begin position="128"/>
        <end position="146"/>
    </location>
</feature>
<feature type="domain" description="FAD-binding FR-type" evidence="14">
    <location>
        <begin position="213"/>
        <end position="344"/>
    </location>
</feature>
<dbReference type="InterPro" id="IPR017938">
    <property type="entry name" value="Riboflavin_synthase-like_b-brl"/>
</dbReference>
<dbReference type="InterPro" id="IPR000778">
    <property type="entry name" value="Cyt_b245_heavy_chain"/>
</dbReference>
<dbReference type="EMBL" id="CP162511">
    <property type="protein sequence ID" value="XDI06178.1"/>
    <property type="molecule type" value="Genomic_DNA"/>
</dbReference>
<dbReference type="GO" id="GO:0016491">
    <property type="term" value="F:oxidoreductase activity"/>
    <property type="evidence" value="ECO:0007669"/>
    <property type="project" value="UniProtKB-KW"/>
</dbReference>
<evidence type="ECO:0000256" key="11">
    <source>
        <dbReference type="ARBA" id="ARBA00023014"/>
    </source>
</evidence>
<keyword evidence="8 13" id="KW-1133">Transmembrane helix</keyword>
<dbReference type="Pfam" id="PF08022">
    <property type="entry name" value="FAD_binding_8"/>
    <property type="match status" value="1"/>
</dbReference>
<protein>
    <submittedName>
        <fullName evidence="15">Ferric reductase-like transmembrane domain-containing protein</fullName>
    </submittedName>
</protein>
<dbReference type="RefSeq" id="WP_368498567.1">
    <property type="nucleotide sequence ID" value="NZ_CP162511.1"/>
</dbReference>
<dbReference type="GO" id="GO:0016020">
    <property type="term" value="C:membrane"/>
    <property type="evidence" value="ECO:0007669"/>
    <property type="project" value="UniProtKB-SubCell"/>
</dbReference>
<comment type="subcellular location">
    <subcellularLocation>
        <location evidence="2">Membrane</location>
        <topology evidence="2">Multi-pass membrane protein</topology>
    </subcellularLocation>
</comment>
<dbReference type="PROSITE" id="PS51384">
    <property type="entry name" value="FAD_FR"/>
    <property type="match status" value="1"/>
</dbReference>
<dbReference type="GO" id="GO:0046872">
    <property type="term" value="F:metal ion binding"/>
    <property type="evidence" value="ECO:0007669"/>
    <property type="project" value="UniProtKB-KW"/>
</dbReference>
<keyword evidence="12 13" id="KW-0472">Membrane</keyword>
<evidence type="ECO:0000313" key="15">
    <source>
        <dbReference type="EMBL" id="XDI06178.1"/>
    </source>
</evidence>
<sequence length="476" mass="52825">MRASAVRGMVERRSRGAFALWVALYTLLAVLPLPLALISLDPGRGFWINLSIAFGFVGLAMFGLQFVMVARTFVVVHPVGMDLVLGFHRQMAYLATLLVFAHPIILFLVDSRFLGLLDVFTSPLRAKFAVSSCVLLLVLIGLSVFRQRLRIRYETWQITHAVIAVAVVITALLHVLLVGYYVREWWEQLLWIVLSVAFIGLGVWVRLLKPALRQRRPWVVESIEREAGVTTITIHPRDRVPEFAPGVPHEHPHDHEGGRGPADMASGLATRPFRFEPGQFAWLQARRSAFALTYHPFSISSSAEHPERISFAIKEHDHFSRDIADLQPGDRMFVDGPFGAFVLPPTGPLVLIGAGVGVTPLLSMLETLADRRDTRRCEIWLGNRDEASIPGRAELDMLTTRLDLEVVHVLSRPTDAWAGARGHVDAAFVTSRLPQVASGSTFCICGPDVMMDDIEAALSAAGVHRDAIRSERFGMV</sequence>
<evidence type="ECO:0000256" key="12">
    <source>
        <dbReference type="ARBA" id="ARBA00023136"/>
    </source>
</evidence>
<dbReference type="Gene3D" id="2.40.30.10">
    <property type="entry name" value="Translation factors"/>
    <property type="match status" value="1"/>
</dbReference>
<dbReference type="Gene3D" id="3.40.50.80">
    <property type="entry name" value="Nucleotide-binding domain of ferredoxin-NADP reductase (FNR) module"/>
    <property type="match status" value="1"/>
</dbReference>
<dbReference type="Pfam" id="PF00175">
    <property type="entry name" value="NAD_binding_1"/>
    <property type="match status" value="1"/>
</dbReference>
<evidence type="ECO:0000256" key="1">
    <source>
        <dbReference type="ARBA" id="ARBA00001974"/>
    </source>
</evidence>
<dbReference type="PANTHER" id="PTHR47354:SF8">
    <property type="entry name" value="1,2-PHENYLACETYL-COA EPOXIDASE, SUBUNIT E"/>
    <property type="match status" value="1"/>
</dbReference>
<evidence type="ECO:0000256" key="5">
    <source>
        <dbReference type="ARBA" id="ARBA00022714"/>
    </source>
</evidence>
<proteinExistence type="predicted"/>
<gene>
    <name evidence="15" type="ORF">ABFY20_03530</name>
</gene>
<dbReference type="AlphaFoldDB" id="A0AB39BJ66"/>
<organism evidence="15">
    <name type="scientific">Herbiconiux sp. A18JL235</name>
    <dbReference type="NCBI Taxonomy" id="3152363"/>
    <lineage>
        <taxon>Bacteria</taxon>
        <taxon>Bacillati</taxon>
        <taxon>Actinomycetota</taxon>
        <taxon>Actinomycetes</taxon>
        <taxon>Micrococcales</taxon>
        <taxon>Microbacteriaceae</taxon>
        <taxon>Herbiconiux</taxon>
    </lineage>
</organism>
<dbReference type="InterPro" id="IPR013112">
    <property type="entry name" value="FAD-bd_8"/>
</dbReference>
<evidence type="ECO:0000256" key="4">
    <source>
        <dbReference type="ARBA" id="ARBA00022692"/>
    </source>
</evidence>
<keyword evidence="6" id="KW-0479">Metal-binding</keyword>
<evidence type="ECO:0000256" key="13">
    <source>
        <dbReference type="SAM" id="Phobius"/>
    </source>
</evidence>
<evidence type="ECO:0000256" key="10">
    <source>
        <dbReference type="ARBA" id="ARBA00023004"/>
    </source>
</evidence>
<dbReference type="InterPro" id="IPR039261">
    <property type="entry name" value="FNR_nucleotide-bd"/>
</dbReference>
<dbReference type="InterPro" id="IPR013130">
    <property type="entry name" value="Fe3_Rdtase_TM_dom"/>
</dbReference>
<comment type="cofactor">
    <cofactor evidence="1">
        <name>FAD</name>
        <dbReference type="ChEBI" id="CHEBI:57692"/>
    </cofactor>
</comment>
<dbReference type="PRINTS" id="PR00466">
    <property type="entry name" value="GP91PHOX"/>
</dbReference>
<accession>A0AB39BJ66</accession>
<dbReference type="PANTHER" id="PTHR47354">
    <property type="entry name" value="NADH OXIDOREDUCTASE HCR"/>
    <property type="match status" value="1"/>
</dbReference>
<keyword evidence="5" id="KW-0001">2Fe-2S</keyword>
<evidence type="ECO:0000256" key="3">
    <source>
        <dbReference type="ARBA" id="ARBA00022630"/>
    </source>
</evidence>
<evidence type="ECO:0000256" key="7">
    <source>
        <dbReference type="ARBA" id="ARBA00022827"/>
    </source>
</evidence>
<evidence type="ECO:0000256" key="2">
    <source>
        <dbReference type="ARBA" id="ARBA00004141"/>
    </source>
</evidence>
<evidence type="ECO:0000256" key="9">
    <source>
        <dbReference type="ARBA" id="ARBA00023002"/>
    </source>
</evidence>
<keyword evidence="3" id="KW-0285">Flavoprotein</keyword>
<keyword evidence="11" id="KW-0411">Iron-sulfur</keyword>
<dbReference type="InterPro" id="IPR050415">
    <property type="entry name" value="MRET"/>
</dbReference>
<dbReference type="GO" id="GO:0051537">
    <property type="term" value="F:2 iron, 2 sulfur cluster binding"/>
    <property type="evidence" value="ECO:0007669"/>
    <property type="project" value="UniProtKB-KW"/>
</dbReference>
<dbReference type="SUPFAM" id="SSF52343">
    <property type="entry name" value="Ferredoxin reductase-like, C-terminal NADP-linked domain"/>
    <property type="match status" value="1"/>
</dbReference>
<dbReference type="GO" id="GO:0050660">
    <property type="term" value="F:flavin adenine dinucleotide binding"/>
    <property type="evidence" value="ECO:0007669"/>
    <property type="project" value="TreeGrafter"/>
</dbReference>
<dbReference type="InterPro" id="IPR017927">
    <property type="entry name" value="FAD-bd_FR_type"/>
</dbReference>
<evidence type="ECO:0000256" key="6">
    <source>
        <dbReference type="ARBA" id="ARBA00022723"/>
    </source>
</evidence>
<name>A0AB39BJ66_9MICO</name>
<feature type="transmembrane region" description="Helical" evidence="13">
    <location>
        <begin position="46"/>
        <end position="70"/>
    </location>
</feature>
<reference evidence="15" key="1">
    <citation type="submission" date="2024-05" db="EMBL/GenBank/DDBJ databases">
        <title>Herbiconiux sp. A18JL235.</title>
        <authorList>
            <person name="Zhang G."/>
        </authorList>
    </citation>
    <scope>NUCLEOTIDE SEQUENCE</scope>
    <source>
        <strain evidence="15">A18JL235</strain>
    </source>
</reference>
<evidence type="ECO:0000256" key="8">
    <source>
        <dbReference type="ARBA" id="ARBA00022989"/>
    </source>
</evidence>
<dbReference type="Pfam" id="PF01794">
    <property type="entry name" value="Ferric_reduct"/>
    <property type="match status" value="1"/>
</dbReference>
<dbReference type="InterPro" id="IPR001433">
    <property type="entry name" value="OxRdtase_FAD/NAD-bd"/>
</dbReference>
<feature type="transmembrane region" description="Helical" evidence="13">
    <location>
        <begin position="20"/>
        <end position="40"/>
    </location>
</feature>
<feature type="transmembrane region" description="Helical" evidence="13">
    <location>
        <begin position="91"/>
        <end position="108"/>
    </location>
</feature>
<keyword evidence="4 13" id="KW-0812">Transmembrane</keyword>
<feature type="transmembrane region" description="Helical" evidence="13">
    <location>
        <begin position="188"/>
        <end position="208"/>
    </location>
</feature>
<keyword evidence="7" id="KW-0274">FAD</keyword>
<evidence type="ECO:0000259" key="14">
    <source>
        <dbReference type="PROSITE" id="PS51384"/>
    </source>
</evidence>
<keyword evidence="10" id="KW-0408">Iron</keyword>
<dbReference type="SUPFAM" id="SSF63380">
    <property type="entry name" value="Riboflavin synthase domain-like"/>
    <property type="match status" value="1"/>
</dbReference>